<dbReference type="EMBL" id="ML119159">
    <property type="protein sequence ID" value="RPB08719.1"/>
    <property type="molecule type" value="Genomic_DNA"/>
</dbReference>
<evidence type="ECO:0000313" key="2">
    <source>
        <dbReference type="Proteomes" id="UP000277580"/>
    </source>
</evidence>
<reference evidence="1 2" key="1">
    <citation type="journal article" date="2018" name="Nat. Ecol. Evol.">
        <title>Pezizomycetes genomes reveal the molecular basis of ectomycorrhizal truffle lifestyle.</title>
        <authorList>
            <person name="Murat C."/>
            <person name="Payen T."/>
            <person name="Noel B."/>
            <person name="Kuo A."/>
            <person name="Morin E."/>
            <person name="Chen J."/>
            <person name="Kohler A."/>
            <person name="Krizsan K."/>
            <person name="Balestrini R."/>
            <person name="Da Silva C."/>
            <person name="Montanini B."/>
            <person name="Hainaut M."/>
            <person name="Levati E."/>
            <person name="Barry K.W."/>
            <person name="Belfiori B."/>
            <person name="Cichocki N."/>
            <person name="Clum A."/>
            <person name="Dockter R.B."/>
            <person name="Fauchery L."/>
            <person name="Guy J."/>
            <person name="Iotti M."/>
            <person name="Le Tacon F."/>
            <person name="Lindquist E.A."/>
            <person name="Lipzen A."/>
            <person name="Malagnac F."/>
            <person name="Mello A."/>
            <person name="Molinier V."/>
            <person name="Miyauchi S."/>
            <person name="Poulain J."/>
            <person name="Riccioni C."/>
            <person name="Rubini A."/>
            <person name="Sitrit Y."/>
            <person name="Splivallo R."/>
            <person name="Traeger S."/>
            <person name="Wang M."/>
            <person name="Zifcakova L."/>
            <person name="Wipf D."/>
            <person name="Zambonelli A."/>
            <person name="Paolocci F."/>
            <person name="Nowrousian M."/>
            <person name="Ottonello S."/>
            <person name="Baldrian P."/>
            <person name="Spatafora J.W."/>
            <person name="Henrissat B."/>
            <person name="Nagy L.G."/>
            <person name="Aury J.M."/>
            <person name="Wincker P."/>
            <person name="Grigoriev I.V."/>
            <person name="Bonfante P."/>
            <person name="Martin F.M."/>
        </authorList>
    </citation>
    <scope>NUCLEOTIDE SEQUENCE [LARGE SCALE GENOMIC DNA]</scope>
    <source>
        <strain evidence="1 2">CCBAS932</strain>
    </source>
</reference>
<protein>
    <submittedName>
        <fullName evidence="1">Uncharacterized protein</fullName>
    </submittedName>
</protein>
<organism evidence="1 2">
    <name type="scientific">Morchella conica CCBAS932</name>
    <dbReference type="NCBI Taxonomy" id="1392247"/>
    <lineage>
        <taxon>Eukaryota</taxon>
        <taxon>Fungi</taxon>
        <taxon>Dikarya</taxon>
        <taxon>Ascomycota</taxon>
        <taxon>Pezizomycotina</taxon>
        <taxon>Pezizomycetes</taxon>
        <taxon>Pezizales</taxon>
        <taxon>Morchellaceae</taxon>
        <taxon>Morchella</taxon>
    </lineage>
</organism>
<name>A0A3N4KHA0_9PEZI</name>
<keyword evidence="2" id="KW-1185">Reference proteome</keyword>
<gene>
    <name evidence="1" type="ORF">P167DRAFT_538969</name>
</gene>
<dbReference type="Proteomes" id="UP000277580">
    <property type="component" value="Unassembled WGS sequence"/>
</dbReference>
<sequence>MFFAATNAHSLHFPRNCANGSLRSYASLLHATPCWRSPMENMTSPMYAIVTASAHGSLTTSAAFESAGSTGGSTLLLAANTLVKISSASGSLSQRA</sequence>
<accession>A0A3N4KHA0</accession>
<evidence type="ECO:0000313" key="1">
    <source>
        <dbReference type="EMBL" id="RPB08719.1"/>
    </source>
</evidence>
<proteinExistence type="predicted"/>
<dbReference type="AlphaFoldDB" id="A0A3N4KHA0"/>
<dbReference type="InParanoid" id="A0A3N4KHA0"/>